<comment type="catalytic activity">
    <reaction evidence="8 10">
        <text>L-aspartyl-tRNA(Asn) + L-glutamine + ATP + H2O = L-asparaginyl-tRNA(Asn) + L-glutamate + ADP + phosphate + 2 H(+)</text>
        <dbReference type="Rhea" id="RHEA:14513"/>
        <dbReference type="Rhea" id="RHEA-COMP:9674"/>
        <dbReference type="Rhea" id="RHEA-COMP:9677"/>
        <dbReference type="ChEBI" id="CHEBI:15377"/>
        <dbReference type="ChEBI" id="CHEBI:15378"/>
        <dbReference type="ChEBI" id="CHEBI:29985"/>
        <dbReference type="ChEBI" id="CHEBI:30616"/>
        <dbReference type="ChEBI" id="CHEBI:43474"/>
        <dbReference type="ChEBI" id="CHEBI:58359"/>
        <dbReference type="ChEBI" id="CHEBI:78515"/>
        <dbReference type="ChEBI" id="CHEBI:78516"/>
        <dbReference type="ChEBI" id="CHEBI:456216"/>
    </reaction>
</comment>
<dbReference type="NCBIfam" id="NF004014">
    <property type="entry name" value="PRK05477.1-4"/>
    <property type="match status" value="1"/>
</dbReference>
<evidence type="ECO:0000256" key="3">
    <source>
        <dbReference type="ARBA" id="ARBA00022598"/>
    </source>
</evidence>
<dbReference type="HAMAP" id="MF_00121">
    <property type="entry name" value="GatB"/>
    <property type="match status" value="1"/>
</dbReference>
<comment type="catalytic activity">
    <reaction evidence="9 10">
        <text>L-glutamyl-tRNA(Gln) + L-glutamine + ATP + H2O = L-glutaminyl-tRNA(Gln) + L-glutamate + ADP + phosphate + H(+)</text>
        <dbReference type="Rhea" id="RHEA:17521"/>
        <dbReference type="Rhea" id="RHEA-COMP:9681"/>
        <dbReference type="Rhea" id="RHEA-COMP:9684"/>
        <dbReference type="ChEBI" id="CHEBI:15377"/>
        <dbReference type="ChEBI" id="CHEBI:15378"/>
        <dbReference type="ChEBI" id="CHEBI:29985"/>
        <dbReference type="ChEBI" id="CHEBI:30616"/>
        <dbReference type="ChEBI" id="CHEBI:43474"/>
        <dbReference type="ChEBI" id="CHEBI:58359"/>
        <dbReference type="ChEBI" id="CHEBI:78520"/>
        <dbReference type="ChEBI" id="CHEBI:78521"/>
        <dbReference type="ChEBI" id="CHEBI:456216"/>
    </reaction>
</comment>
<dbReference type="InterPro" id="IPR006075">
    <property type="entry name" value="Asn/Gln-tRNA_Trfase_suB/E_cat"/>
</dbReference>
<dbReference type="GO" id="GO:0050567">
    <property type="term" value="F:glutaminyl-tRNA synthase (glutamine-hydrolyzing) activity"/>
    <property type="evidence" value="ECO:0007669"/>
    <property type="project" value="UniProtKB-UniRule"/>
</dbReference>
<dbReference type="RefSeq" id="WP_156700051.1">
    <property type="nucleotide sequence ID" value="NZ_CACRUP010000001.1"/>
</dbReference>
<evidence type="ECO:0000256" key="9">
    <source>
        <dbReference type="ARBA" id="ARBA00047913"/>
    </source>
</evidence>
<dbReference type="GO" id="GO:0005524">
    <property type="term" value="F:ATP binding"/>
    <property type="evidence" value="ECO:0007669"/>
    <property type="project" value="UniProtKB-KW"/>
</dbReference>
<dbReference type="SUPFAM" id="SSF55931">
    <property type="entry name" value="Glutamine synthetase/guanido kinase"/>
    <property type="match status" value="1"/>
</dbReference>
<dbReference type="GO" id="GO:0070681">
    <property type="term" value="P:glutaminyl-tRNAGln biosynthesis via transamidation"/>
    <property type="evidence" value="ECO:0007669"/>
    <property type="project" value="TreeGrafter"/>
</dbReference>
<comment type="subunit">
    <text evidence="2 10">Heterotrimer of A, B and C subunits.</text>
</comment>
<reference evidence="12" key="1">
    <citation type="submission" date="2019-11" db="EMBL/GenBank/DDBJ databases">
        <authorList>
            <person name="Feng L."/>
        </authorList>
    </citation>
    <scope>NUCLEOTIDE SEQUENCE</scope>
    <source>
        <strain evidence="12">PgorbachiiLFYP46</strain>
    </source>
</reference>
<dbReference type="InterPro" id="IPR023168">
    <property type="entry name" value="GatB_Yqey_C_2"/>
</dbReference>
<dbReference type="InterPro" id="IPR018027">
    <property type="entry name" value="Asn/Gln_amidotransferase"/>
</dbReference>
<dbReference type="GO" id="GO:0016740">
    <property type="term" value="F:transferase activity"/>
    <property type="evidence" value="ECO:0007669"/>
    <property type="project" value="UniProtKB-KW"/>
</dbReference>
<sequence>MKYKTIVGLEIHVELSTETKAFCSCKNSFGDEPNTNVCPVCLALPGGMPVLNRNVVNYTVMAGTAFNCKINNRSKFDRKNYFYPDLTKGFQITQNDNAICTDGYLEIEGDEGNKKIGLFQIQMEEDTAKSLHTEENETLMDYNRCGVPLIEIVTKPDISSGKEARVFLEKLKSTLRFLNISDCKMEEGSLRCDVNVNIKDMETGEKTAITEVKNLNSFRGVEKAIDFEVERHIKLLENHEEEIRTTRRWDDAKNETILMRVKYTASDYRFAPEGDLPIVHITDEEIKEIVDKMPELPDQMIERFVKDYGITREDAEVLASSRELAKFFEDLAKNFKDYTLLSNWIQTEILRRVEISDEEEFKLPFENKEFIELLNSIKSEKISNNAGKKVLRQMFETGDGAKEIIERLGLVQMTDVSAIEKIVDEVLDENEQSIIDFKEGKDRALGFLVGQVMKKSRGKANPKIANEMLVKKLKER</sequence>
<dbReference type="SUPFAM" id="SSF89095">
    <property type="entry name" value="GatB/YqeY motif"/>
    <property type="match status" value="1"/>
</dbReference>
<dbReference type="Gene3D" id="1.10.10.410">
    <property type="match status" value="1"/>
</dbReference>
<dbReference type="PROSITE" id="PS01234">
    <property type="entry name" value="GATB"/>
    <property type="match status" value="1"/>
</dbReference>
<evidence type="ECO:0000313" key="12">
    <source>
        <dbReference type="EMBL" id="VYT65878.1"/>
    </source>
</evidence>
<dbReference type="EMBL" id="CACRUP010000001">
    <property type="protein sequence ID" value="VYT65878.1"/>
    <property type="molecule type" value="Genomic_DNA"/>
</dbReference>
<dbReference type="Pfam" id="PF02934">
    <property type="entry name" value="GatB_N"/>
    <property type="match status" value="1"/>
</dbReference>
<evidence type="ECO:0000256" key="2">
    <source>
        <dbReference type="ARBA" id="ARBA00011123"/>
    </source>
</evidence>
<dbReference type="InterPro" id="IPR017958">
    <property type="entry name" value="Gln-tRNA_amidoTrfase_suB_CS"/>
</dbReference>
<feature type="domain" description="Asn/Gln amidotransferase" evidence="11">
    <location>
        <begin position="326"/>
        <end position="473"/>
    </location>
</feature>
<evidence type="ECO:0000256" key="7">
    <source>
        <dbReference type="ARBA" id="ARBA00024799"/>
    </source>
</evidence>
<keyword evidence="6 10" id="KW-0648">Protein biosynthesis</keyword>
<evidence type="ECO:0000259" key="11">
    <source>
        <dbReference type="SMART" id="SM00845"/>
    </source>
</evidence>
<dbReference type="NCBIfam" id="NF004012">
    <property type="entry name" value="PRK05477.1-2"/>
    <property type="match status" value="1"/>
</dbReference>
<dbReference type="EC" id="6.3.5.-" evidence="10"/>
<keyword evidence="5 10" id="KW-0067">ATP-binding</keyword>
<dbReference type="AlphaFoldDB" id="A0A6N2YJ43"/>
<proteinExistence type="inferred from homology"/>
<dbReference type="Gene3D" id="1.10.150.380">
    <property type="entry name" value="GatB domain, N-terminal subdomain"/>
    <property type="match status" value="1"/>
</dbReference>
<dbReference type="InterPro" id="IPR017959">
    <property type="entry name" value="Asn/Gln-tRNA_amidoTrfase_suB/E"/>
</dbReference>
<dbReference type="GO" id="GO:0006412">
    <property type="term" value="P:translation"/>
    <property type="evidence" value="ECO:0007669"/>
    <property type="project" value="UniProtKB-UniRule"/>
</dbReference>
<name>A0A6N2YJ43_9FIRM</name>
<keyword evidence="3 10" id="KW-0436">Ligase</keyword>
<comment type="similarity">
    <text evidence="1 10">Belongs to the GatB/GatE family. GatB subfamily.</text>
</comment>
<evidence type="ECO:0000256" key="10">
    <source>
        <dbReference type="HAMAP-Rule" id="MF_00121"/>
    </source>
</evidence>
<evidence type="ECO:0000256" key="6">
    <source>
        <dbReference type="ARBA" id="ARBA00022917"/>
    </source>
</evidence>
<dbReference type="FunFam" id="1.10.10.410:FF:000001">
    <property type="entry name" value="Aspartyl/glutamyl-tRNA(Asn/Gln) amidotransferase subunit B"/>
    <property type="match status" value="1"/>
</dbReference>
<evidence type="ECO:0000256" key="8">
    <source>
        <dbReference type="ARBA" id="ARBA00047380"/>
    </source>
</evidence>
<accession>A0A6N2YJ43</accession>
<evidence type="ECO:0000256" key="5">
    <source>
        <dbReference type="ARBA" id="ARBA00022840"/>
    </source>
</evidence>
<keyword evidence="12" id="KW-0808">Transferase</keyword>
<comment type="function">
    <text evidence="7 10">Allows the formation of correctly charged Asn-tRNA(Asn) or Gln-tRNA(Gln) through the transamidation of misacylated Asp-tRNA(Asn) or Glu-tRNA(Gln) in organisms which lack either or both of asparaginyl-tRNA or glutaminyl-tRNA synthetases. The reaction takes place in the presence of glutamine and ATP through an activated phospho-Asp-tRNA(Asn) or phospho-Glu-tRNA(Gln).</text>
</comment>
<dbReference type="PANTHER" id="PTHR11659">
    <property type="entry name" value="GLUTAMYL-TRNA GLN AMIDOTRANSFERASE SUBUNIT B MITOCHONDRIAL AND PROKARYOTIC PET112-RELATED"/>
    <property type="match status" value="1"/>
</dbReference>
<protein>
    <recommendedName>
        <fullName evidence="10">Aspartyl/glutamyl-tRNA(Asn/Gln) amidotransferase subunit B</fullName>
        <shortName evidence="10">Asp/Glu-ADT subunit B</shortName>
        <ecNumber evidence="10">6.3.5.-</ecNumber>
    </recommendedName>
</protein>
<dbReference type="Pfam" id="PF02637">
    <property type="entry name" value="GatB_Yqey"/>
    <property type="match status" value="1"/>
</dbReference>
<dbReference type="InterPro" id="IPR004413">
    <property type="entry name" value="GatB"/>
</dbReference>
<dbReference type="SMART" id="SM00845">
    <property type="entry name" value="GatB_Yqey"/>
    <property type="match status" value="1"/>
</dbReference>
<evidence type="ECO:0000256" key="1">
    <source>
        <dbReference type="ARBA" id="ARBA00005306"/>
    </source>
</evidence>
<dbReference type="InterPro" id="IPR014746">
    <property type="entry name" value="Gln_synth/guanido_kin_cat_dom"/>
</dbReference>
<organism evidence="12">
    <name type="scientific">Peptoniphilus gorbachii</name>
    <dbReference type="NCBI Taxonomy" id="411567"/>
    <lineage>
        <taxon>Bacteria</taxon>
        <taxon>Bacillati</taxon>
        <taxon>Bacillota</taxon>
        <taxon>Tissierellia</taxon>
        <taxon>Tissierellales</taxon>
        <taxon>Peptoniphilaceae</taxon>
        <taxon>Peptoniphilus</taxon>
    </lineage>
</organism>
<dbReference type="NCBIfam" id="TIGR00133">
    <property type="entry name" value="gatB"/>
    <property type="match status" value="1"/>
</dbReference>
<evidence type="ECO:0000256" key="4">
    <source>
        <dbReference type="ARBA" id="ARBA00022741"/>
    </source>
</evidence>
<gene>
    <name evidence="10 12" type="primary">gatB</name>
    <name evidence="12" type="ORF">PGLFYP46_00108</name>
</gene>
<keyword evidence="4 10" id="KW-0547">Nucleotide-binding</keyword>
<dbReference type="InterPro" id="IPR042114">
    <property type="entry name" value="GatB_C_1"/>
</dbReference>
<dbReference type="InterPro" id="IPR003789">
    <property type="entry name" value="Asn/Gln_tRNA_amidoTrase-B-like"/>
</dbReference>
<dbReference type="FunFam" id="1.10.150.380:FF:000001">
    <property type="entry name" value="Aspartyl/glutamyl-tRNA(Asn/Gln) amidotransferase subunit B"/>
    <property type="match status" value="1"/>
</dbReference>
<dbReference type="PANTHER" id="PTHR11659:SF0">
    <property type="entry name" value="GLUTAMYL-TRNA(GLN) AMIDOTRANSFERASE SUBUNIT B, MITOCHONDRIAL"/>
    <property type="match status" value="1"/>
</dbReference>